<sequence length="161" mass="17997">MNGDVDDGARVPDRELVEGALRYVPLLETYYRRAHTEMPDELRHLFQDHHLTARHGAVLAQLAHDQRPSVGELSARLGVGLSTVSEMVGDLSRVGLVVRHRDPENGRRVLVALSDDHKDTMRAFMASRAGPLVRVFEQLTPSQREGFAAGLRAWAEEVRRG</sequence>
<comment type="caution">
    <text evidence="2">The sequence shown here is derived from an EMBL/GenBank/DDBJ whole genome shotgun (WGS) entry which is preliminary data.</text>
</comment>
<keyword evidence="3" id="KW-1185">Reference proteome</keyword>
<dbReference type="InterPro" id="IPR000835">
    <property type="entry name" value="HTH_MarR-typ"/>
</dbReference>
<dbReference type="InterPro" id="IPR011991">
    <property type="entry name" value="ArsR-like_HTH"/>
</dbReference>
<keyword evidence="2" id="KW-0238">DNA-binding</keyword>
<dbReference type="EMBL" id="JACCFS010000001">
    <property type="protein sequence ID" value="NYJ38218.1"/>
    <property type="molecule type" value="Genomic_DNA"/>
</dbReference>
<name>A0A7Z0EVU6_9ACTN</name>
<dbReference type="PANTHER" id="PTHR33164:SF57">
    <property type="entry name" value="MARR-FAMILY TRANSCRIPTIONAL REGULATOR"/>
    <property type="match status" value="1"/>
</dbReference>
<gene>
    <name evidence="2" type="ORF">HNR10_006099</name>
</gene>
<accession>A0A7Z0EVU6</accession>
<dbReference type="GO" id="GO:0006950">
    <property type="term" value="P:response to stress"/>
    <property type="evidence" value="ECO:0007669"/>
    <property type="project" value="TreeGrafter"/>
</dbReference>
<dbReference type="Gene3D" id="1.10.10.10">
    <property type="entry name" value="Winged helix-like DNA-binding domain superfamily/Winged helix DNA-binding domain"/>
    <property type="match status" value="1"/>
</dbReference>
<dbReference type="GO" id="GO:0003677">
    <property type="term" value="F:DNA binding"/>
    <property type="evidence" value="ECO:0007669"/>
    <property type="project" value="UniProtKB-KW"/>
</dbReference>
<evidence type="ECO:0000313" key="3">
    <source>
        <dbReference type="Proteomes" id="UP000572051"/>
    </source>
</evidence>
<proteinExistence type="predicted"/>
<dbReference type="InterPro" id="IPR036388">
    <property type="entry name" value="WH-like_DNA-bd_sf"/>
</dbReference>
<dbReference type="RefSeq" id="WP_179829387.1">
    <property type="nucleotide sequence ID" value="NZ_JACCFS010000001.1"/>
</dbReference>
<dbReference type="CDD" id="cd00090">
    <property type="entry name" value="HTH_ARSR"/>
    <property type="match status" value="1"/>
</dbReference>
<dbReference type="SMART" id="SM00347">
    <property type="entry name" value="HTH_MARR"/>
    <property type="match status" value="1"/>
</dbReference>
<protein>
    <submittedName>
        <fullName evidence="2">DNA-binding MarR family transcriptional regulator</fullName>
    </submittedName>
</protein>
<organism evidence="2 3">
    <name type="scientific">Nocardiopsis aegyptia</name>
    <dbReference type="NCBI Taxonomy" id="220378"/>
    <lineage>
        <taxon>Bacteria</taxon>
        <taxon>Bacillati</taxon>
        <taxon>Actinomycetota</taxon>
        <taxon>Actinomycetes</taxon>
        <taxon>Streptosporangiales</taxon>
        <taxon>Nocardiopsidaceae</taxon>
        <taxon>Nocardiopsis</taxon>
    </lineage>
</organism>
<dbReference type="SUPFAM" id="SSF46785">
    <property type="entry name" value="Winged helix' DNA-binding domain"/>
    <property type="match status" value="1"/>
</dbReference>
<dbReference type="PROSITE" id="PS50995">
    <property type="entry name" value="HTH_MARR_2"/>
    <property type="match status" value="1"/>
</dbReference>
<dbReference type="GO" id="GO:0003700">
    <property type="term" value="F:DNA-binding transcription factor activity"/>
    <property type="evidence" value="ECO:0007669"/>
    <property type="project" value="InterPro"/>
</dbReference>
<evidence type="ECO:0000313" key="2">
    <source>
        <dbReference type="EMBL" id="NYJ38218.1"/>
    </source>
</evidence>
<evidence type="ECO:0000259" key="1">
    <source>
        <dbReference type="PROSITE" id="PS50995"/>
    </source>
</evidence>
<dbReference type="PANTHER" id="PTHR33164">
    <property type="entry name" value="TRANSCRIPTIONAL REGULATOR, MARR FAMILY"/>
    <property type="match status" value="1"/>
</dbReference>
<dbReference type="Proteomes" id="UP000572051">
    <property type="component" value="Unassembled WGS sequence"/>
</dbReference>
<dbReference type="AlphaFoldDB" id="A0A7Z0EVU6"/>
<dbReference type="Pfam" id="PF12802">
    <property type="entry name" value="MarR_2"/>
    <property type="match status" value="1"/>
</dbReference>
<reference evidence="2 3" key="1">
    <citation type="submission" date="2020-07" db="EMBL/GenBank/DDBJ databases">
        <title>Sequencing the genomes of 1000 actinobacteria strains.</title>
        <authorList>
            <person name="Klenk H.-P."/>
        </authorList>
    </citation>
    <scope>NUCLEOTIDE SEQUENCE [LARGE SCALE GENOMIC DNA]</scope>
    <source>
        <strain evidence="2 3">DSM 44442</strain>
    </source>
</reference>
<feature type="domain" description="HTH marR-type" evidence="1">
    <location>
        <begin position="20"/>
        <end position="156"/>
    </location>
</feature>
<dbReference type="InterPro" id="IPR036390">
    <property type="entry name" value="WH_DNA-bd_sf"/>
</dbReference>
<dbReference type="InterPro" id="IPR039422">
    <property type="entry name" value="MarR/SlyA-like"/>
</dbReference>